<evidence type="ECO:0000313" key="1">
    <source>
        <dbReference type="EMBL" id="EGG24078.1"/>
    </source>
</evidence>
<keyword evidence="2" id="KW-1185">Reference proteome</keyword>
<dbReference type="RefSeq" id="XP_004361929.1">
    <property type="nucleotide sequence ID" value="XM_004361872.1"/>
</dbReference>
<proteinExistence type="predicted"/>
<dbReference type="GeneID" id="14876050"/>
<gene>
    <name evidence="1" type="ORF">DFA_06216</name>
</gene>
<accession>F4PKF4</accession>
<reference evidence="2" key="1">
    <citation type="journal article" date="2011" name="Genome Res.">
        <title>Phylogeny-wide analysis of social amoeba genomes highlights ancient origins for complex intercellular communication.</title>
        <authorList>
            <person name="Heidel A.J."/>
            <person name="Lawal H.M."/>
            <person name="Felder M."/>
            <person name="Schilde C."/>
            <person name="Helps N.R."/>
            <person name="Tunggal B."/>
            <person name="Rivero F."/>
            <person name="John U."/>
            <person name="Schleicher M."/>
            <person name="Eichinger L."/>
            <person name="Platzer M."/>
            <person name="Noegel A.A."/>
            <person name="Schaap P."/>
            <person name="Gloeckner G."/>
        </authorList>
    </citation>
    <scope>NUCLEOTIDE SEQUENCE [LARGE SCALE GENOMIC DNA]</scope>
    <source>
        <strain evidence="2">SH3</strain>
    </source>
</reference>
<dbReference type="Proteomes" id="UP000007797">
    <property type="component" value="Unassembled WGS sequence"/>
</dbReference>
<dbReference type="AlphaFoldDB" id="F4PKF4"/>
<dbReference type="KEGG" id="dfa:DFA_06216"/>
<name>F4PKF4_CACFS</name>
<sequence>MDRNSQNRSAPSIQQRSVSRRIDEQLELIAPPRLAIFAGHLFKKFTKNITLYLLSPTLLDLRWFVKETTFKVWLKILASV</sequence>
<dbReference type="EMBL" id="GL883007">
    <property type="protein sequence ID" value="EGG24078.1"/>
    <property type="molecule type" value="Genomic_DNA"/>
</dbReference>
<organism evidence="1 2">
    <name type="scientific">Cavenderia fasciculata</name>
    <name type="common">Slime mold</name>
    <name type="synonym">Dictyostelium fasciculatum</name>
    <dbReference type="NCBI Taxonomy" id="261658"/>
    <lineage>
        <taxon>Eukaryota</taxon>
        <taxon>Amoebozoa</taxon>
        <taxon>Evosea</taxon>
        <taxon>Eumycetozoa</taxon>
        <taxon>Dictyostelia</taxon>
        <taxon>Acytosteliales</taxon>
        <taxon>Cavenderiaceae</taxon>
        <taxon>Cavenderia</taxon>
    </lineage>
</organism>
<protein>
    <submittedName>
        <fullName evidence="1">Uncharacterized protein</fullName>
    </submittedName>
</protein>
<evidence type="ECO:0000313" key="2">
    <source>
        <dbReference type="Proteomes" id="UP000007797"/>
    </source>
</evidence>